<dbReference type="RefSeq" id="WP_025024393.1">
    <property type="nucleotide sequence ID" value="NZ_AZDZ01000014.1"/>
</dbReference>
<feature type="compositionally biased region" description="Basic and acidic residues" evidence="1">
    <location>
        <begin position="82"/>
        <end position="91"/>
    </location>
</feature>
<protein>
    <submittedName>
        <fullName evidence="2">Uncharacterized protein</fullName>
    </submittedName>
</protein>
<comment type="caution">
    <text evidence="2">The sequence shown here is derived from an EMBL/GenBank/DDBJ whole genome shotgun (WGS) entry which is preliminary data.</text>
</comment>
<keyword evidence="3" id="KW-1185">Reference proteome</keyword>
<organism evidence="2 3">
    <name type="scientific">Companilactobacillus nodensis DSM 19682 = JCM 14932 = NBRC 107160</name>
    <dbReference type="NCBI Taxonomy" id="1423775"/>
    <lineage>
        <taxon>Bacteria</taxon>
        <taxon>Bacillati</taxon>
        <taxon>Bacillota</taxon>
        <taxon>Bacilli</taxon>
        <taxon>Lactobacillales</taxon>
        <taxon>Lactobacillaceae</taxon>
        <taxon>Companilactobacillus</taxon>
    </lineage>
</organism>
<gene>
    <name evidence="2" type="ORF">FD03_GL000610</name>
</gene>
<evidence type="ECO:0000313" key="2">
    <source>
        <dbReference type="EMBL" id="KRK79480.1"/>
    </source>
</evidence>
<proteinExistence type="predicted"/>
<dbReference type="EMBL" id="AZDZ01000014">
    <property type="protein sequence ID" value="KRK79480.1"/>
    <property type="molecule type" value="Genomic_DNA"/>
</dbReference>
<feature type="region of interest" description="Disordered" evidence="1">
    <location>
        <begin position="82"/>
        <end position="104"/>
    </location>
</feature>
<dbReference type="PATRIC" id="fig|1423775.4.peg.622"/>
<reference evidence="2 3" key="1">
    <citation type="journal article" date="2015" name="Genome Announc.">
        <title>Expanding the biotechnology potential of lactobacilli through comparative genomics of 213 strains and associated genera.</title>
        <authorList>
            <person name="Sun Z."/>
            <person name="Harris H.M."/>
            <person name="McCann A."/>
            <person name="Guo C."/>
            <person name="Argimon S."/>
            <person name="Zhang W."/>
            <person name="Yang X."/>
            <person name="Jeffery I.B."/>
            <person name="Cooney J.C."/>
            <person name="Kagawa T.F."/>
            <person name="Liu W."/>
            <person name="Song Y."/>
            <person name="Salvetti E."/>
            <person name="Wrobel A."/>
            <person name="Rasinkangas P."/>
            <person name="Parkhill J."/>
            <person name="Rea M.C."/>
            <person name="O'Sullivan O."/>
            <person name="Ritari J."/>
            <person name="Douillard F.P."/>
            <person name="Paul Ross R."/>
            <person name="Yang R."/>
            <person name="Briner A.E."/>
            <person name="Felis G.E."/>
            <person name="de Vos W.M."/>
            <person name="Barrangou R."/>
            <person name="Klaenhammer T.R."/>
            <person name="Caufield P.W."/>
            <person name="Cui Y."/>
            <person name="Zhang H."/>
            <person name="O'Toole P.W."/>
        </authorList>
    </citation>
    <scope>NUCLEOTIDE SEQUENCE [LARGE SCALE GENOMIC DNA]</scope>
    <source>
        <strain evidence="2 3">DSM 19682</strain>
    </source>
</reference>
<accession>A0A0R1K854</accession>
<evidence type="ECO:0000313" key="3">
    <source>
        <dbReference type="Proteomes" id="UP000051248"/>
    </source>
</evidence>
<name>A0A0R1K854_9LACO</name>
<sequence>MPNKRIRKKHKNQAVERNINAITFGSLKPKEIRNIRRKTQYHVRSVLNGVAEAVSGIAKYLNSYHPNKIEFRDGHHYSKSIKDQLNEDFRKSMKGGDMNGQKRL</sequence>
<dbReference type="Proteomes" id="UP000051248">
    <property type="component" value="Unassembled WGS sequence"/>
</dbReference>
<evidence type="ECO:0000256" key="1">
    <source>
        <dbReference type="SAM" id="MobiDB-lite"/>
    </source>
</evidence>
<dbReference type="AlphaFoldDB" id="A0A0R1K854"/>
<dbReference type="STRING" id="1423775.FD03_GL000610"/>